<reference evidence="5" key="1">
    <citation type="journal article" date="2019" name="Int. J. Syst. Evol. Microbiol.">
        <title>The Global Catalogue of Microorganisms (GCM) 10K type strain sequencing project: providing services to taxonomists for standard genome sequencing and annotation.</title>
        <authorList>
            <consortium name="The Broad Institute Genomics Platform"/>
            <consortium name="The Broad Institute Genome Sequencing Center for Infectious Disease"/>
            <person name="Wu L."/>
            <person name="Ma J."/>
        </authorList>
    </citation>
    <scope>NUCLEOTIDE SEQUENCE [LARGE SCALE GENOMIC DNA]</scope>
    <source>
        <strain evidence="5">CCM 8691</strain>
    </source>
</reference>
<feature type="domain" description="Tyr recombinase" evidence="3">
    <location>
        <begin position="217"/>
        <end position="407"/>
    </location>
</feature>
<evidence type="ECO:0000313" key="4">
    <source>
        <dbReference type="EMBL" id="MFC4212144.1"/>
    </source>
</evidence>
<evidence type="ECO:0000256" key="1">
    <source>
        <dbReference type="ARBA" id="ARBA00023172"/>
    </source>
</evidence>
<dbReference type="InterPro" id="IPR011010">
    <property type="entry name" value="DNA_brk_join_enz"/>
</dbReference>
<gene>
    <name evidence="4" type="ORF">ACFOWA_13170</name>
</gene>
<dbReference type="SUPFAM" id="SSF56349">
    <property type="entry name" value="DNA breaking-rejoining enzymes"/>
    <property type="match status" value="1"/>
</dbReference>
<dbReference type="PROSITE" id="PS51898">
    <property type="entry name" value="TYR_RECOMBINASE"/>
    <property type="match status" value="1"/>
</dbReference>
<accession>A0ABV8PD47</accession>
<dbReference type="RefSeq" id="WP_378985851.1">
    <property type="nucleotide sequence ID" value="NZ_JBHSBW010000011.1"/>
</dbReference>
<sequence>MANASKFLDKRFKLADGTYKVRIRVTHERKSIYLNTDYSFDEDTYNKKIVAGKNMNNNEDLQRAKREIEIKEQKANEVIKNLPNFTFHEFKIRFDQKGDRSDLVNLLKEHSILLKKEDKFSNANIFSYASELFKQYANYKFKSDVFKISQVTPNELRAFQTWAEKKIGDKKAYSTTTISMYLVRVKKVLNNLIASGELNKSLYPFGDKLYQIPESVNAKRPLTLDEIMLLHNYQPVTKVEDFAKSMFMFSYLCSGMNMADVFRLKHSNFSADRITFIRQKTKGKGKVKTLSIKLTDEIRDIVERHKIHSLNSDYVFKVFNNQMSEEDKHKAKDIAIAAINRSLKEIAVKIGITKSISSYFARHSYATILMESGAPTIYISKKLGHSSMSTTEAYLSQFSKEKEEQFEANLLKKVD</sequence>
<evidence type="ECO:0000256" key="2">
    <source>
        <dbReference type="SAM" id="Coils"/>
    </source>
</evidence>
<dbReference type="Gene3D" id="1.10.443.10">
    <property type="entry name" value="Intergrase catalytic core"/>
    <property type="match status" value="1"/>
</dbReference>
<dbReference type="InterPro" id="IPR002104">
    <property type="entry name" value="Integrase_catalytic"/>
</dbReference>
<dbReference type="EMBL" id="JBHSBW010000011">
    <property type="protein sequence ID" value="MFC4212144.1"/>
    <property type="molecule type" value="Genomic_DNA"/>
</dbReference>
<dbReference type="PANTHER" id="PTHR30349">
    <property type="entry name" value="PHAGE INTEGRASE-RELATED"/>
    <property type="match status" value="1"/>
</dbReference>
<name>A0ABV8PD47_9SPHI</name>
<evidence type="ECO:0000259" key="3">
    <source>
        <dbReference type="PROSITE" id="PS51898"/>
    </source>
</evidence>
<feature type="coiled-coil region" evidence="2">
    <location>
        <begin position="54"/>
        <end position="81"/>
    </location>
</feature>
<proteinExistence type="predicted"/>
<dbReference type="Pfam" id="PF00589">
    <property type="entry name" value="Phage_integrase"/>
    <property type="match status" value="1"/>
</dbReference>
<dbReference type="Pfam" id="PF13102">
    <property type="entry name" value="Phage_int_SAM_5"/>
    <property type="match status" value="1"/>
</dbReference>
<dbReference type="Proteomes" id="UP001595789">
    <property type="component" value="Unassembled WGS sequence"/>
</dbReference>
<organism evidence="4 5">
    <name type="scientific">Pedobacter lithocola</name>
    <dbReference type="NCBI Taxonomy" id="1908239"/>
    <lineage>
        <taxon>Bacteria</taxon>
        <taxon>Pseudomonadati</taxon>
        <taxon>Bacteroidota</taxon>
        <taxon>Sphingobacteriia</taxon>
        <taxon>Sphingobacteriales</taxon>
        <taxon>Sphingobacteriaceae</taxon>
        <taxon>Pedobacter</taxon>
    </lineage>
</organism>
<keyword evidence="1" id="KW-0233">DNA recombination</keyword>
<dbReference type="PANTHER" id="PTHR30349:SF64">
    <property type="entry name" value="PROPHAGE INTEGRASE INTD-RELATED"/>
    <property type="match status" value="1"/>
</dbReference>
<dbReference type="InterPro" id="IPR050090">
    <property type="entry name" value="Tyrosine_recombinase_XerCD"/>
</dbReference>
<protein>
    <submittedName>
        <fullName evidence="4">Tyrosine-type recombinase/integrase</fullName>
    </submittedName>
</protein>
<evidence type="ECO:0000313" key="5">
    <source>
        <dbReference type="Proteomes" id="UP001595789"/>
    </source>
</evidence>
<comment type="caution">
    <text evidence="4">The sequence shown here is derived from an EMBL/GenBank/DDBJ whole genome shotgun (WGS) entry which is preliminary data.</text>
</comment>
<keyword evidence="5" id="KW-1185">Reference proteome</keyword>
<dbReference type="InterPro" id="IPR025269">
    <property type="entry name" value="SAM-like_dom"/>
</dbReference>
<dbReference type="InterPro" id="IPR013762">
    <property type="entry name" value="Integrase-like_cat_sf"/>
</dbReference>
<keyword evidence="2" id="KW-0175">Coiled coil</keyword>